<dbReference type="Proteomes" id="UP000236738">
    <property type="component" value="Unassembled WGS sequence"/>
</dbReference>
<dbReference type="AlphaFoldDB" id="A0A1H5WR64"/>
<feature type="transmembrane region" description="Helical" evidence="1">
    <location>
        <begin position="39"/>
        <end position="58"/>
    </location>
</feature>
<keyword evidence="3" id="KW-1185">Reference proteome</keyword>
<keyword evidence="1" id="KW-0812">Transmembrane</keyword>
<keyword evidence="1" id="KW-1133">Transmembrane helix</keyword>
<keyword evidence="1" id="KW-0472">Membrane</keyword>
<name>A0A1H5WR64_9FLAO</name>
<evidence type="ECO:0000313" key="3">
    <source>
        <dbReference type="Proteomes" id="UP000236738"/>
    </source>
</evidence>
<gene>
    <name evidence="2" type="ORF">SAMN05421847_1303</name>
</gene>
<accession>A0A1H5WR64</accession>
<organism evidence="2 3">
    <name type="scientific">Halpernia humi</name>
    <dbReference type="NCBI Taxonomy" id="493375"/>
    <lineage>
        <taxon>Bacteria</taxon>
        <taxon>Pseudomonadati</taxon>
        <taxon>Bacteroidota</taxon>
        <taxon>Flavobacteriia</taxon>
        <taxon>Flavobacteriales</taxon>
        <taxon>Weeksellaceae</taxon>
        <taxon>Chryseobacterium group</taxon>
        <taxon>Halpernia</taxon>
    </lineage>
</organism>
<dbReference type="EMBL" id="FNUS01000002">
    <property type="protein sequence ID" value="SEG01840.1"/>
    <property type="molecule type" value="Genomic_DNA"/>
</dbReference>
<proteinExistence type="predicted"/>
<sequence length="64" mass="7210">MKKYISGWDLRRIIYLIGGLFFIALAVKDQVWWMGLIGLYYAGMAVFKLGCAGGNCAVPYTEKK</sequence>
<evidence type="ECO:0000313" key="2">
    <source>
        <dbReference type="EMBL" id="SEG01840.1"/>
    </source>
</evidence>
<dbReference type="OrthoDB" id="1049592at2"/>
<evidence type="ECO:0000256" key="1">
    <source>
        <dbReference type="SAM" id="Phobius"/>
    </source>
</evidence>
<dbReference type="RefSeq" id="WP_103913284.1">
    <property type="nucleotide sequence ID" value="NZ_FNUS01000002.1"/>
</dbReference>
<protein>
    <recommendedName>
        <fullName evidence="4">DUF2892 domain-containing protein</fullName>
    </recommendedName>
</protein>
<evidence type="ECO:0008006" key="4">
    <source>
        <dbReference type="Google" id="ProtNLM"/>
    </source>
</evidence>
<reference evidence="3" key="1">
    <citation type="submission" date="2016-10" db="EMBL/GenBank/DDBJ databases">
        <authorList>
            <person name="Varghese N."/>
            <person name="Submissions S."/>
        </authorList>
    </citation>
    <scope>NUCLEOTIDE SEQUENCE [LARGE SCALE GENOMIC DNA]</scope>
    <source>
        <strain evidence="3">DSM 21580</strain>
    </source>
</reference>
<feature type="transmembrane region" description="Helical" evidence="1">
    <location>
        <begin position="12"/>
        <end position="33"/>
    </location>
</feature>